<gene>
    <name evidence="1" type="ORF">HCB25_00285</name>
</gene>
<dbReference type="EMBL" id="JAARYY010000001">
    <property type="protein sequence ID" value="MBC2242479.1"/>
    <property type="molecule type" value="Genomic_DNA"/>
</dbReference>
<proteinExistence type="predicted"/>
<dbReference type="RefSeq" id="WP_185551183.1">
    <property type="nucleotide sequence ID" value="NZ_JAARYY010000001.1"/>
</dbReference>
<evidence type="ECO:0000313" key="1">
    <source>
        <dbReference type="EMBL" id="MBC2242479.1"/>
    </source>
</evidence>
<reference evidence="1 2" key="1">
    <citation type="submission" date="2020-03" db="EMBL/GenBank/DDBJ databases">
        <title>Soil Listeria distribution.</title>
        <authorList>
            <person name="Liao J."/>
            <person name="Wiedmann M."/>
        </authorList>
    </citation>
    <scope>NUCLEOTIDE SEQUENCE [LARGE SCALE GENOMIC DNA]</scope>
    <source>
        <strain evidence="1 2">FSL L7-0153</strain>
    </source>
</reference>
<dbReference type="InterPro" id="IPR025233">
    <property type="entry name" value="DUF4176"/>
</dbReference>
<name>A0A842FCW0_9LIST</name>
<evidence type="ECO:0000313" key="2">
    <source>
        <dbReference type="Proteomes" id="UP000550367"/>
    </source>
</evidence>
<dbReference type="Proteomes" id="UP000550367">
    <property type="component" value="Unassembled WGS sequence"/>
</dbReference>
<sequence length="105" mass="11961">MEQENRFLPLGSICIVEGNTKKIMIIARALAVKVGEKTYYFDYGASLYPEGLIGDSLIYFNQENIADVVHEGFRDKENEEMENNIVKWVEQCPFPKGDPLSLINT</sequence>
<dbReference type="AlphaFoldDB" id="A0A842FCW0"/>
<comment type="caution">
    <text evidence="1">The sequence shown here is derived from an EMBL/GenBank/DDBJ whole genome shotgun (WGS) entry which is preliminary data.</text>
</comment>
<protein>
    <submittedName>
        <fullName evidence="1">DUF4176 domain-containing protein</fullName>
    </submittedName>
</protein>
<accession>A0A842FCW0</accession>
<dbReference type="Pfam" id="PF13780">
    <property type="entry name" value="DUF4176"/>
    <property type="match status" value="1"/>
</dbReference>
<organism evidence="1 2">
    <name type="scientific">Listeria booriae</name>
    <dbReference type="NCBI Taxonomy" id="1552123"/>
    <lineage>
        <taxon>Bacteria</taxon>
        <taxon>Bacillati</taxon>
        <taxon>Bacillota</taxon>
        <taxon>Bacilli</taxon>
        <taxon>Bacillales</taxon>
        <taxon>Listeriaceae</taxon>
        <taxon>Listeria</taxon>
    </lineage>
</organism>